<comment type="caution">
    <text evidence="1">The sequence shown here is derived from an EMBL/GenBank/DDBJ whole genome shotgun (WGS) entry which is preliminary data.</text>
</comment>
<name>X0V4J8_9ZZZZ</name>
<feature type="non-terminal residue" evidence="1">
    <location>
        <position position="1"/>
    </location>
</feature>
<sequence length="66" mass="7707">RPEFALHSLVKKYVLIVEIIKKILYAKLMIKPNYYTHIQKYTLKCINVVNAGLNGDRDYFAINIGH</sequence>
<protein>
    <submittedName>
        <fullName evidence="1">Uncharacterized protein</fullName>
    </submittedName>
</protein>
<organism evidence="1">
    <name type="scientific">marine sediment metagenome</name>
    <dbReference type="NCBI Taxonomy" id="412755"/>
    <lineage>
        <taxon>unclassified sequences</taxon>
        <taxon>metagenomes</taxon>
        <taxon>ecological metagenomes</taxon>
    </lineage>
</organism>
<proteinExistence type="predicted"/>
<gene>
    <name evidence="1" type="ORF">S01H1_46239</name>
</gene>
<evidence type="ECO:0000313" key="1">
    <source>
        <dbReference type="EMBL" id="GAG06317.1"/>
    </source>
</evidence>
<reference evidence="1" key="1">
    <citation type="journal article" date="2014" name="Front. Microbiol.">
        <title>High frequency of phylogenetically diverse reductive dehalogenase-homologous genes in deep subseafloor sedimentary metagenomes.</title>
        <authorList>
            <person name="Kawai M."/>
            <person name="Futagami T."/>
            <person name="Toyoda A."/>
            <person name="Takaki Y."/>
            <person name="Nishi S."/>
            <person name="Hori S."/>
            <person name="Arai W."/>
            <person name="Tsubouchi T."/>
            <person name="Morono Y."/>
            <person name="Uchiyama I."/>
            <person name="Ito T."/>
            <person name="Fujiyama A."/>
            <person name="Inagaki F."/>
            <person name="Takami H."/>
        </authorList>
    </citation>
    <scope>NUCLEOTIDE SEQUENCE</scope>
    <source>
        <strain evidence="1">Expedition CK06-06</strain>
    </source>
</reference>
<accession>X0V4J8</accession>
<dbReference type="AlphaFoldDB" id="X0V4J8"/>
<dbReference type="EMBL" id="BARS01029596">
    <property type="protein sequence ID" value="GAG06317.1"/>
    <property type="molecule type" value="Genomic_DNA"/>
</dbReference>